<dbReference type="RefSeq" id="WP_151605755.1">
    <property type="nucleotide sequence ID" value="NZ_JAWLOF010000014.1"/>
</dbReference>
<keyword evidence="1" id="KW-1133">Transmembrane helix</keyword>
<keyword evidence="3" id="KW-1185">Reference proteome</keyword>
<protein>
    <submittedName>
        <fullName evidence="2">Type-F conjugative transfer system protein TrbI</fullName>
    </submittedName>
</protein>
<dbReference type="Pfam" id="PF09677">
    <property type="entry name" value="TrbI_Ftype"/>
    <property type="match status" value="1"/>
</dbReference>
<evidence type="ECO:0000313" key="2">
    <source>
        <dbReference type="EMBL" id="MDV7024449.1"/>
    </source>
</evidence>
<dbReference type="Proteomes" id="UP001187066">
    <property type="component" value="Unassembled WGS sequence"/>
</dbReference>
<evidence type="ECO:0000313" key="3">
    <source>
        <dbReference type="Proteomes" id="UP001187066"/>
    </source>
</evidence>
<proteinExistence type="predicted"/>
<keyword evidence="1" id="KW-0812">Transmembrane</keyword>
<comment type="caution">
    <text evidence="2">The sequence shown here is derived from an EMBL/GenBank/DDBJ whole genome shotgun (WGS) entry which is preliminary data.</text>
</comment>
<dbReference type="NCBIfam" id="TIGR02744">
    <property type="entry name" value="TrbI_Ftype"/>
    <property type="match status" value="1"/>
</dbReference>
<evidence type="ECO:0000256" key="1">
    <source>
        <dbReference type="SAM" id="Phobius"/>
    </source>
</evidence>
<gene>
    <name evidence="2" type="primary">trbI</name>
    <name evidence="2" type="ORF">R4P48_17400</name>
</gene>
<sequence length="136" mass="15375">MTEDNEKPYDDNTVRDTKAGRLPFRHIKIAAYVLASQLLMTAMMWVYVSNTTPQVVVFDMKGTIDLFKEQSARQSLSEETARILTGRFNAALTDSLNDWQASHNAVLLVKPAVISEQTDITAEIRADIARRMQEAR</sequence>
<dbReference type="EMBL" id="JAWLOF010000014">
    <property type="protein sequence ID" value="MDV7024449.1"/>
    <property type="molecule type" value="Genomic_DNA"/>
</dbReference>
<reference evidence="2 3" key="1">
    <citation type="submission" date="2023-10" db="EMBL/GenBank/DDBJ databases">
        <authorList>
            <person name="Dale J."/>
        </authorList>
    </citation>
    <scope>NUCLEOTIDE SEQUENCE [LARGE SCALE GENOMIC DNA]</scope>
    <source>
        <strain evidence="2 3">2023EL-00970</strain>
    </source>
</reference>
<organism evidence="2 3">
    <name type="scientific">Atlantibacter subterraneus</name>
    <dbReference type="NCBI Taxonomy" id="255519"/>
    <lineage>
        <taxon>Bacteria</taxon>
        <taxon>Pseudomonadati</taxon>
        <taxon>Pseudomonadota</taxon>
        <taxon>Gammaproteobacteria</taxon>
        <taxon>Enterobacterales</taxon>
        <taxon>Enterobacteriaceae</taxon>
        <taxon>Atlantibacter</taxon>
    </lineage>
</organism>
<feature type="transmembrane region" description="Helical" evidence="1">
    <location>
        <begin position="29"/>
        <end position="48"/>
    </location>
</feature>
<dbReference type="InterPro" id="IPR014115">
    <property type="entry name" value="TrbI_Ftype"/>
</dbReference>
<name>A0ABU4E5Q3_9ENTR</name>
<accession>A0ABU4E5Q3</accession>
<keyword evidence="1" id="KW-0472">Membrane</keyword>